<dbReference type="AlphaFoldDB" id="A0A7X9P2F2"/>
<dbReference type="Proteomes" id="UP000576082">
    <property type="component" value="Unassembled WGS sequence"/>
</dbReference>
<protein>
    <submittedName>
        <fullName evidence="1">Uncharacterized protein</fullName>
    </submittedName>
</protein>
<organism evidence="1 2">
    <name type="scientific">Flammeovirga aprica JL-4</name>
    <dbReference type="NCBI Taxonomy" id="694437"/>
    <lineage>
        <taxon>Bacteria</taxon>
        <taxon>Pseudomonadati</taxon>
        <taxon>Bacteroidota</taxon>
        <taxon>Cytophagia</taxon>
        <taxon>Cytophagales</taxon>
        <taxon>Flammeovirgaceae</taxon>
        <taxon>Flammeovirga</taxon>
    </lineage>
</organism>
<keyword evidence="2" id="KW-1185">Reference proteome</keyword>
<evidence type="ECO:0000313" key="1">
    <source>
        <dbReference type="EMBL" id="NME67933.1"/>
    </source>
</evidence>
<comment type="caution">
    <text evidence="1">The sequence shown here is derived from an EMBL/GenBank/DDBJ whole genome shotgun (WGS) entry which is preliminary data.</text>
</comment>
<proteinExistence type="predicted"/>
<dbReference type="RefSeq" id="WP_169656251.1">
    <property type="nucleotide sequence ID" value="NZ_JABANE010000017.1"/>
</dbReference>
<accession>A0A7X9P2F2</accession>
<gene>
    <name evidence="1" type="ORF">HHU12_08180</name>
</gene>
<evidence type="ECO:0000313" key="2">
    <source>
        <dbReference type="Proteomes" id="UP000576082"/>
    </source>
</evidence>
<sequence>MSLELTKKIDGELSSKASELLDLVLKISTKNGSEGLRDTSKQLLILNNPELISDIKSLTKELQDEIDQTNSKNDSEYYKEEEERKQRVAKFIEGNQEVTDQYIAYLSSDDNDKIEETVDDIALYFPKEKTIKEEKICNLFKKLVEKRTLRGFLERYVIEVLINNVSDGPAFLISLILDKNYPYALEKLAKFGKDDDVIYQKMFYDLLAGKLEFNSRLFEVFKLKIQEEHSLSKSVINILKHVYQHNLYEKSDCINLFIRPANACFFNEVMDYYYSNHLSDYKKRDLLSFFIKVYDPNEKMAFQFLDEIKSLSKELPSYTLEMLCDLHSINPILDLRKEIFNILKVVDPKEYHELAKTVSQSNVMNLENYLMMYWPDRNKRDAFIQELKNVRIPYEQIFNDLAYLDIFDGQLEDDFLLKAEERFLEYGYQKKAHFIIEDLPMFDLIAEKHGIARLDYSYLISNVFSLAESDIECNIICDLAYELEEDYYRFIVVFEVNNITYITTLTCGHLLEYYDLDSVLEICNAILEKQSITKTFFRLPTDGDIPVVYADRKGFETYSKKYELSFE</sequence>
<reference evidence="1 2" key="1">
    <citation type="submission" date="2020-04" db="EMBL/GenBank/DDBJ databases">
        <title>Flammeovirga sp. SR4, a novel species isolated from seawater.</title>
        <authorList>
            <person name="Wang X."/>
        </authorList>
    </citation>
    <scope>NUCLEOTIDE SEQUENCE [LARGE SCALE GENOMIC DNA]</scope>
    <source>
        <strain evidence="1 2">ATCC 23126</strain>
    </source>
</reference>
<name>A0A7X9P2F2_9BACT</name>
<dbReference type="EMBL" id="JABANE010000017">
    <property type="protein sequence ID" value="NME67933.1"/>
    <property type="molecule type" value="Genomic_DNA"/>
</dbReference>